<dbReference type="Proteomes" id="UP000603865">
    <property type="component" value="Unassembled WGS sequence"/>
</dbReference>
<dbReference type="RefSeq" id="WP_189088538.1">
    <property type="nucleotide sequence ID" value="NZ_BMQL01000004.1"/>
</dbReference>
<evidence type="ECO:0000313" key="2">
    <source>
        <dbReference type="Proteomes" id="UP000603865"/>
    </source>
</evidence>
<gene>
    <name evidence="1" type="ORF">GCM10008957_11190</name>
</gene>
<evidence type="ECO:0000313" key="1">
    <source>
        <dbReference type="EMBL" id="GGR00212.1"/>
    </source>
</evidence>
<dbReference type="GO" id="GO:0051276">
    <property type="term" value="P:chromosome organization"/>
    <property type="evidence" value="ECO:0007669"/>
    <property type="project" value="InterPro"/>
</dbReference>
<dbReference type="InterPro" id="IPR038713">
    <property type="entry name" value="Terminase_Gp1_N_sf"/>
</dbReference>
<name>A0A918C078_9DEIO</name>
<dbReference type="Pfam" id="PF03592">
    <property type="entry name" value="Terminase_2"/>
    <property type="match status" value="1"/>
</dbReference>
<dbReference type="EMBL" id="BMQL01000004">
    <property type="protein sequence ID" value="GGR00212.1"/>
    <property type="molecule type" value="Genomic_DNA"/>
</dbReference>
<dbReference type="AlphaFoldDB" id="A0A918C078"/>
<dbReference type="Gene3D" id="1.10.10.1400">
    <property type="entry name" value="Terminase, small subunit, N-terminal DNA-binding domain, HTH motif"/>
    <property type="match status" value="1"/>
</dbReference>
<protein>
    <recommendedName>
        <fullName evidence="3">Terminase small subunit</fullName>
    </recommendedName>
</protein>
<comment type="caution">
    <text evidence="1">The sequence shown here is derived from an EMBL/GenBank/DDBJ whole genome shotgun (WGS) entry which is preliminary data.</text>
</comment>
<reference evidence="1" key="1">
    <citation type="journal article" date="2014" name="Int. J. Syst. Evol. Microbiol.">
        <title>Complete genome sequence of Corynebacterium casei LMG S-19264T (=DSM 44701T), isolated from a smear-ripened cheese.</title>
        <authorList>
            <consortium name="US DOE Joint Genome Institute (JGI-PGF)"/>
            <person name="Walter F."/>
            <person name="Albersmeier A."/>
            <person name="Kalinowski J."/>
            <person name="Ruckert C."/>
        </authorList>
    </citation>
    <scope>NUCLEOTIDE SEQUENCE</scope>
    <source>
        <strain evidence="1">JCM 31311</strain>
    </source>
</reference>
<keyword evidence="2" id="KW-1185">Reference proteome</keyword>
<sequence>MPDESAVPEGAALPKLSDKHAKFVRLYLGECNLNASKAARKAGYQNHAEGYRLLQREDVAAHVRAGLESEAQVMPAGEVMRRLSTLARQDADMADFVKVSNAVRTFWLDYRKHEPVHELAKKHGCDIDDLDAEDLMREFGADAVATTLDGDTMIRINSLETDVTIDWTAAVEAGALSAIQVLKKNKDGSIEYKLKDTVRALELLGKKYSLFTDRQEISGSVDLGVKYIAGLSEDDL</sequence>
<dbReference type="InterPro" id="IPR005335">
    <property type="entry name" value="Terminase_ssu"/>
</dbReference>
<evidence type="ECO:0008006" key="3">
    <source>
        <dbReference type="Google" id="ProtNLM"/>
    </source>
</evidence>
<accession>A0A918C078</accession>
<proteinExistence type="predicted"/>
<reference evidence="1" key="2">
    <citation type="submission" date="2020-09" db="EMBL/GenBank/DDBJ databases">
        <authorList>
            <person name="Sun Q."/>
            <person name="Ohkuma M."/>
        </authorList>
    </citation>
    <scope>NUCLEOTIDE SEQUENCE</scope>
    <source>
        <strain evidence="1">JCM 31311</strain>
    </source>
</reference>
<organism evidence="1 2">
    <name type="scientific">Deinococcus ruber</name>
    <dbReference type="NCBI Taxonomy" id="1848197"/>
    <lineage>
        <taxon>Bacteria</taxon>
        <taxon>Thermotogati</taxon>
        <taxon>Deinococcota</taxon>
        <taxon>Deinococci</taxon>
        <taxon>Deinococcales</taxon>
        <taxon>Deinococcaceae</taxon>
        <taxon>Deinococcus</taxon>
    </lineage>
</organism>